<name>A0A7J5DHQ7_9ACTN</name>
<reference evidence="2 3" key="1">
    <citation type="submission" date="2019-09" db="EMBL/GenBank/DDBJ databases">
        <title>Isolation and identification of active actinomycetes.</title>
        <authorList>
            <person name="Yu Z."/>
            <person name="Han C."/>
            <person name="Yu B."/>
        </authorList>
    </citation>
    <scope>NUCLEOTIDE SEQUENCE [LARGE SCALE GENOMIC DNA]</scope>
    <source>
        <strain evidence="2 3">NEAU-H2</strain>
    </source>
</reference>
<dbReference type="Pfam" id="PF13191">
    <property type="entry name" value="AAA_16"/>
    <property type="match status" value="1"/>
</dbReference>
<dbReference type="AlphaFoldDB" id="A0A7J5DHQ7"/>
<sequence length="210" mass="22458">MEIRSLTGRRELLDTARAELTARPGVLFHGPPGIGKSLLMASLMTSLAAHAPSAGTVLHCSPVQEDARLPFVGLIDLFSRVPESCLETLAPVPRTALRTALLRGREPADDRSRLAVRVAVLEVLRTLAAAGPVLLVVDGLQWLDARSRRARPSTGPPAALPTATMETIVQPGFGSSSLVSPSRSKARNRCAASPMAWAWTVMWATAWPRS</sequence>
<keyword evidence="2" id="KW-0067">ATP-binding</keyword>
<accession>A0A7J5DHQ7</accession>
<protein>
    <submittedName>
        <fullName evidence="2">ATP-binding protein</fullName>
    </submittedName>
</protein>
<comment type="caution">
    <text evidence="2">The sequence shown here is derived from an EMBL/GenBank/DDBJ whole genome shotgun (WGS) entry which is preliminary data.</text>
</comment>
<keyword evidence="2" id="KW-0547">Nucleotide-binding</keyword>
<keyword evidence="3" id="KW-1185">Reference proteome</keyword>
<evidence type="ECO:0000313" key="2">
    <source>
        <dbReference type="EMBL" id="KAB1988180.1"/>
    </source>
</evidence>
<dbReference type="Gene3D" id="3.40.50.300">
    <property type="entry name" value="P-loop containing nucleotide triphosphate hydrolases"/>
    <property type="match status" value="1"/>
</dbReference>
<dbReference type="RefSeq" id="WP_151469497.1">
    <property type="nucleotide sequence ID" value="NZ_WBKG01000009.1"/>
</dbReference>
<organism evidence="2 3">
    <name type="scientific">Streptomyces triticiradicis</name>
    <dbReference type="NCBI Taxonomy" id="2651189"/>
    <lineage>
        <taxon>Bacteria</taxon>
        <taxon>Bacillati</taxon>
        <taxon>Actinomycetota</taxon>
        <taxon>Actinomycetes</taxon>
        <taxon>Kitasatosporales</taxon>
        <taxon>Streptomycetaceae</taxon>
        <taxon>Streptomyces</taxon>
    </lineage>
</organism>
<feature type="domain" description="Orc1-like AAA ATPase" evidence="1">
    <location>
        <begin position="7"/>
        <end position="149"/>
    </location>
</feature>
<dbReference type="EMBL" id="WBKG01000009">
    <property type="protein sequence ID" value="KAB1988180.1"/>
    <property type="molecule type" value="Genomic_DNA"/>
</dbReference>
<evidence type="ECO:0000313" key="3">
    <source>
        <dbReference type="Proteomes" id="UP000442990"/>
    </source>
</evidence>
<dbReference type="GO" id="GO:0005524">
    <property type="term" value="F:ATP binding"/>
    <property type="evidence" value="ECO:0007669"/>
    <property type="project" value="UniProtKB-KW"/>
</dbReference>
<gene>
    <name evidence="2" type="ORF">F8144_13195</name>
</gene>
<dbReference type="Proteomes" id="UP000442990">
    <property type="component" value="Unassembled WGS sequence"/>
</dbReference>
<proteinExistence type="predicted"/>
<dbReference type="InterPro" id="IPR041664">
    <property type="entry name" value="AAA_16"/>
</dbReference>
<dbReference type="InterPro" id="IPR027417">
    <property type="entry name" value="P-loop_NTPase"/>
</dbReference>
<dbReference type="SUPFAM" id="SSF52540">
    <property type="entry name" value="P-loop containing nucleoside triphosphate hydrolases"/>
    <property type="match status" value="1"/>
</dbReference>
<evidence type="ECO:0000259" key="1">
    <source>
        <dbReference type="Pfam" id="PF13191"/>
    </source>
</evidence>